<comment type="caution">
    <text evidence="10">The sequence shown here is derived from an EMBL/GenBank/DDBJ whole genome shotgun (WGS) entry which is preliminary data.</text>
</comment>
<organism evidence="10 11">
    <name type="scientific">Thiothrix lacustris</name>
    <dbReference type="NCBI Taxonomy" id="525917"/>
    <lineage>
        <taxon>Bacteria</taxon>
        <taxon>Pseudomonadati</taxon>
        <taxon>Pseudomonadota</taxon>
        <taxon>Gammaproteobacteria</taxon>
        <taxon>Thiotrichales</taxon>
        <taxon>Thiotrichaceae</taxon>
        <taxon>Thiothrix</taxon>
    </lineage>
</organism>
<dbReference type="GO" id="GO:0000976">
    <property type="term" value="F:transcription cis-regulatory region binding"/>
    <property type="evidence" value="ECO:0007669"/>
    <property type="project" value="TreeGrafter"/>
</dbReference>
<gene>
    <name evidence="10" type="ORF">BWK73_24830</name>
</gene>
<feature type="DNA-binding region" description="OmpR/PhoB-type" evidence="7">
    <location>
        <begin position="132"/>
        <end position="230"/>
    </location>
</feature>
<dbReference type="InterPro" id="IPR036388">
    <property type="entry name" value="WH-like_DNA-bd_sf"/>
</dbReference>
<dbReference type="InterPro" id="IPR039420">
    <property type="entry name" value="WalR-like"/>
</dbReference>
<dbReference type="Pfam" id="PF00486">
    <property type="entry name" value="Trans_reg_C"/>
    <property type="match status" value="1"/>
</dbReference>
<dbReference type="GO" id="GO:0000156">
    <property type="term" value="F:phosphorelay response regulator activity"/>
    <property type="evidence" value="ECO:0007669"/>
    <property type="project" value="TreeGrafter"/>
</dbReference>
<dbReference type="PANTHER" id="PTHR48111">
    <property type="entry name" value="REGULATOR OF RPOS"/>
    <property type="match status" value="1"/>
</dbReference>
<dbReference type="Gene3D" id="1.10.10.10">
    <property type="entry name" value="Winged helix-like DNA-binding domain superfamily/Winged helix DNA-binding domain"/>
    <property type="match status" value="1"/>
</dbReference>
<reference evidence="10 11" key="1">
    <citation type="submission" date="2017-01" db="EMBL/GenBank/DDBJ databases">
        <title>Novel large sulfur bacteria in the metagenomes of groundwater-fed chemosynthetic microbial mats in the Lake Huron basin.</title>
        <authorList>
            <person name="Sharrar A.M."/>
            <person name="Flood B.E."/>
            <person name="Bailey J.V."/>
            <person name="Jones D.S."/>
            <person name="Biddanda B."/>
            <person name="Ruberg S.A."/>
            <person name="Marcus D.N."/>
            <person name="Dick G.J."/>
        </authorList>
    </citation>
    <scope>NUCLEOTIDE SEQUENCE [LARGE SCALE GENOMIC DNA]</scope>
    <source>
        <strain evidence="10">A8</strain>
    </source>
</reference>
<dbReference type="InterPro" id="IPR001867">
    <property type="entry name" value="OmpR/PhoB-type_DNA-bd"/>
</dbReference>
<dbReference type="Proteomes" id="UP000192491">
    <property type="component" value="Unassembled WGS sequence"/>
</dbReference>
<evidence type="ECO:0000259" key="8">
    <source>
        <dbReference type="PROSITE" id="PS50110"/>
    </source>
</evidence>
<dbReference type="PROSITE" id="PS50110">
    <property type="entry name" value="RESPONSE_REGULATORY"/>
    <property type="match status" value="1"/>
</dbReference>
<proteinExistence type="predicted"/>
<name>A0A1Y1QLL3_9GAMM</name>
<dbReference type="GO" id="GO:0005829">
    <property type="term" value="C:cytosol"/>
    <property type="evidence" value="ECO:0007669"/>
    <property type="project" value="TreeGrafter"/>
</dbReference>
<dbReference type="AlphaFoldDB" id="A0A1Y1QLL3"/>
<dbReference type="SMART" id="SM00862">
    <property type="entry name" value="Trans_reg_C"/>
    <property type="match status" value="1"/>
</dbReference>
<evidence type="ECO:0000256" key="4">
    <source>
        <dbReference type="ARBA" id="ARBA00023125"/>
    </source>
</evidence>
<keyword evidence="3" id="KW-0805">Transcription regulation</keyword>
<keyword evidence="2" id="KW-0902">Two-component regulatory system</keyword>
<evidence type="ECO:0000313" key="10">
    <source>
        <dbReference type="EMBL" id="OQX08625.1"/>
    </source>
</evidence>
<dbReference type="GO" id="GO:0006355">
    <property type="term" value="P:regulation of DNA-templated transcription"/>
    <property type="evidence" value="ECO:0007669"/>
    <property type="project" value="InterPro"/>
</dbReference>
<evidence type="ECO:0000256" key="2">
    <source>
        <dbReference type="ARBA" id="ARBA00023012"/>
    </source>
</evidence>
<dbReference type="InterPro" id="IPR001789">
    <property type="entry name" value="Sig_transdc_resp-reg_receiver"/>
</dbReference>
<feature type="domain" description="Response regulatory" evidence="8">
    <location>
        <begin position="2"/>
        <end position="124"/>
    </location>
</feature>
<dbReference type="eggNOG" id="COG0745">
    <property type="taxonomic scope" value="Bacteria"/>
</dbReference>
<dbReference type="GO" id="GO:0032993">
    <property type="term" value="C:protein-DNA complex"/>
    <property type="evidence" value="ECO:0007669"/>
    <property type="project" value="TreeGrafter"/>
</dbReference>
<feature type="domain" description="OmpR/PhoB-type" evidence="9">
    <location>
        <begin position="132"/>
        <end position="230"/>
    </location>
</feature>
<evidence type="ECO:0000313" key="11">
    <source>
        <dbReference type="Proteomes" id="UP000192491"/>
    </source>
</evidence>
<keyword evidence="5" id="KW-0804">Transcription</keyword>
<evidence type="ECO:0000256" key="1">
    <source>
        <dbReference type="ARBA" id="ARBA00022553"/>
    </source>
</evidence>
<dbReference type="STRING" id="1123401.GCA_000621325_01019"/>
<keyword evidence="1 6" id="KW-0597">Phosphoprotein</keyword>
<evidence type="ECO:0000256" key="3">
    <source>
        <dbReference type="ARBA" id="ARBA00023015"/>
    </source>
</evidence>
<sequence>MRVLIIEDENIIREQIAENLKKNGFTVDLAADGSQGLYVALEYPIDIAVIDLGLPPSKGSPVNNDLGLDIVRTIRAKGLSYPIIILTARDRWQSKVEGLEAGADDYVTKPYQNEELIARLRVQLRRTGRWTQAELSCGPIRLNTSEQRVYVNETEITLTAYEYRVLEHLMLHAGEVISKTRLTDSLYEEDTDRDSNVIEVFIRRLRIKLDPDDTLKPIETLRGRGYRFTLTRT</sequence>
<feature type="modified residue" description="4-aspartylphosphate" evidence="6">
    <location>
        <position position="51"/>
    </location>
</feature>
<dbReference type="SUPFAM" id="SSF52172">
    <property type="entry name" value="CheY-like"/>
    <property type="match status" value="1"/>
</dbReference>
<dbReference type="EMBL" id="MTEJ01000170">
    <property type="protein sequence ID" value="OQX08625.1"/>
    <property type="molecule type" value="Genomic_DNA"/>
</dbReference>
<dbReference type="SMART" id="SM00448">
    <property type="entry name" value="REC"/>
    <property type="match status" value="1"/>
</dbReference>
<dbReference type="PROSITE" id="PS51755">
    <property type="entry name" value="OMPR_PHOB"/>
    <property type="match status" value="1"/>
</dbReference>
<dbReference type="FunFam" id="1.10.10.10:FF:000005">
    <property type="entry name" value="Two-component system response regulator"/>
    <property type="match status" value="1"/>
</dbReference>
<dbReference type="Pfam" id="PF00072">
    <property type="entry name" value="Response_reg"/>
    <property type="match status" value="1"/>
</dbReference>
<protein>
    <submittedName>
        <fullName evidence="10">DNA-binding response regulator</fullName>
    </submittedName>
</protein>
<dbReference type="Gene3D" id="3.40.50.2300">
    <property type="match status" value="1"/>
</dbReference>
<dbReference type="CDD" id="cd00383">
    <property type="entry name" value="trans_reg_C"/>
    <property type="match status" value="1"/>
</dbReference>
<evidence type="ECO:0000256" key="5">
    <source>
        <dbReference type="ARBA" id="ARBA00023163"/>
    </source>
</evidence>
<keyword evidence="4 7" id="KW-0238">DNA-binding</keyword>
<dbReference type="PANTHER" id="PTHR48111:SF71">
    <property type="entry name" value="TRANSCRIPTIONAL REGULATORY PROTEIN PHOP"/>
    <property type="match status" value="1"/>
</dbReference>
<evidence type="ECO:0000256" key="7">
    <source>
        <dbReference type="PROSITE-ProRule" id="PRU01091"/>
    </source>
</evidence>
<dbReference type="InterPro" id="IPR011006">
    <property type="entry name" value="CheY-like_superfamily"/>
</dbReference>
<dbReference type="Gene3D" id="6.10.250.690">
    <property type="match status" value="1"/>
</dbReference>
<evidence type="ECO:0000259" key="9">
    <source>
        <dbReference type="PROSITE" id="PS51755"/>
    </source>
</evidence>
<accession>A0A1Y1QLL3</accession>
<evidence type="ECO:0000256" key="6">
    <source>
        <dbReference type="PROSITE-ProRule" id="PRU00169"/>
    </source>
</evidence>